<dbReference type="NCBIfam" id="TIGR03429">
    <property type="entry name" value="arom_pren_DMATS"/>
    <property type="match status" value="1"/>
</dbReference>
<evidence type="ECO:0000256" key="3">
    <source>
        <dbReference type="ARBA" id="ARBA00022679"/>
    </source>
</evidence>
<dbReference type="Pfam" id="PF11991">
    <property type="entry name" value="Trp_DMAT"/>
    <property type="match status" value="1"/>
</dbReference>
<accession>A0A0F7TBY3</accession>
<evidence type="ECO:0000313" key="4">
    <source>
        <dbReference type="EMBL" id="CEJ54109.1"/>
    </source>
</evidence>
<dbReference type="Proteomes" id="UP000042958">
    <property type="component" value="Unassembled WGS sequence"/>
</dbReference>
<comment type="similarity">
    <text evidence="2">Belongs to the tryptophan dimethylallyltransferase family.</text>
</comment>
<dbReference type="InterPro" id="IPR017795">
    <property type="entry name" value="ABBA_NscD-like"/>
</dbReference>
<dbReference type="OrthoDB" id="3354387at2759"/>
<comment type="pathway">
    <text evidence="1">Secondary metabolite biosynthesis.</text>
</comment>
<dbReference type="CDD" id="cd13929">
    <property type="entry name" value="PT-DMATS_CymD"/>
    <property type="match status" value="1"/>
</dbReference>
<dbReference type="AlphaFoldDB" id="A0A0F7TBY3"/>
<name>A0A0F7TBY3_PENBI</name>
<keyword evidence="5" id="KW-1185">Reference proteome</keyword>
<dbReference type="GO" id="GO:0016765">
    <property type="term" value="F:transferase activity, transferring alkyl or aryl (other than methyl) groups"/>
    <property type="evidence" value="ECO:0007669"/>
    <property type="project" value="InterPro"/>
</dbReference>
<evidence type="ECO:0000256" key="2">
    <source>
        <dbReference type="ARBA" id="ARBA00010209"/>
    </source>
</evidence>
<dbReference type="PANTHER" id="PTHR40627">
    <property type="entry name" value="INDOLE PRENYLTRANSFERASE TDIB-RELATED"/>
    <property type="match status" value="1"/>
</dbReference>
<sequence length="402" mass="45337">MDSDEEQVQPWQSLAMGLGFSSSDEEFWWTTFAQPLSRLMEWAKYPIFEQYRVLAFLHRYVIPSCGPRPYQTGEQFWKTFLSFDHTPIQLSINFYDSKATVRTSNVPICALSGSALDPINQKASIDTLNAQQHLAPGNDLHWFDHFTKAFFLPSDEAYLLTARVSDRILAMQAVQCILSYDFPYYATQTKQIGELIVTAIKELGDETADYMHSLGMLETFLDSGAAEKTGVSAAFLSFDTNLSDKYKSSRIKIYLATPRSAFNRLVDIFTLGGRLIGPEMERAIPALRLLWSSVMNIPEDISNDTDISPLNSHRCANFIFNFEIWAGAPFPTPKIYLPVAYYGKPDLEIAEGMDSFSKVRAGTSPSIHTERIMCCPVHGVNWKFSVLPGDFRQIGSTGTYSY</sequence>
<gene>
    <name evidence="4" type="ORF">PMG11_00431</name>
</gene>
<evidence type="ECO:0000256" key="1">
    <source>
        <dbReference type="ARBA" id="ARBA00005179"/>
    </source>
</evidence>
<dbReference type="PANTHER" id="PTHR40627:SF4">
    <property type="entry name" value="PRENYLTRANSFERASE ASQH1-RELATED"/>
    <property type="match status" value="1"/>
</dbReference>
<protein>
    <recommendedName>
        <fullName evidence="6">Dimethylallyl tryptophan synthase</fullName>
    </recommendedName>
</protein>
<evidence type="ECO:0008006" key="6">
    <source>
        <dbReference type="Google" id="ProtNLM"/>
    </source>
</evidence>
<evidence type="ECO:0000313" key="5">
    <source>
        <dbReference type="Proteomes" id="UP000042958"/>
    </source>
</evidence>
<reference evidence="5" key="1">
    <citation type="journal article" date="2015" name="Genome Announc.">
        <title>Draft genome sequence of the fungus Penicillium brasilianum MG11.</title>
        <authorList>
            <person name="Horn F."/>
            <person name="Linde J."/>
            <person name="Mattern D.J."/>
            <person name="Walther G."/>
            <person name="Guthke R."/>
            <person name="Brakhage A.A."/>
            <person name="Valiante V."/>
        </authorList>
    </citation>
    <scope>NUCLEOTIDE SEQUENCE [LARGE SCALE GENOMIC DNA]</scope>
    <source>
        <strain evidence="5">MG11</strain>
    </source>
</reference>
<proteinExistence type="inferred from homology"/>
<organism evidence="4 5">
    <name type="scientific">Penicillium brasilianum</name>
    <dbReference type="NCBI Taxonomy" id="104259"/>
    <lineage>
        <taxon>Eukaryota</taxon>
        <taxon>Fungi</taxon>
        <taxon>Dikarya</taxon>
        <taxon>Ascomycota</taxon>
        <taxon>Pezizomycotina</taxon>
        <taxon>Eurotiomycetes</taxon>
        <taxon>Eurotiomycetidae</taxon>
        <taxon>Eurotiales</taxon>
        <taxon>Aspergillaceae</taxon>
        <taxon>Penicillium</taxon>
    </lineage>
</organism>
<dbReference type="EMBL" id="CDHK01000001">
    <property type="protein sequence ID" value="CEJ54109.1"/>
    <property type="molecule type" value="Genomic_DNA"/>
</dbReference>
<dbReference type="GO" id="GO:0009820">
    <property type="term" value="P:alkaloid metabolic process"/>
    <property type="evidence" value="ECO:0007669"/>
    <property type="project" value="InterPro"/>
</dbReference>
<keyword evidence="3" id="KW-0808">Transferase</keyword>